<keyword evidence="2" id="KW-1185">Reference proteome</keyword>
<name>A0ABS8VNC2_DATST</name>
<dbReference type="Proteomes" id="UP000823775">
    <property type="component" value="Unassembled WGS sequence"/>
</dbReference>
<protein>
    <submittedName>
        <fullName evidence="1">Uncharacterized protein</fullName>
    </submittedName>
</protein>
<dbReference type="EMBL" id="JACEIK010005719">
    <property type="protein sequence ID" value="MCE0482086.1"/>
    <property type="molecule type" value="Genomic_DNA"/>
</dbReference>
<gene>
    <name evidence="1" type="ORF">HAX54_040478</name>
</gene>
<evidence type="ECO:0000313" key="2">
    <source>
        <dbReference type="Proteomes" id="UP000823775"/>
    </source>
</evidence>
<feature type="non-terminal residue" evidence="1">
    <location>
        <position position="1"/>
    </location>
</feature>
<accession>A0ABS8VNC2</accession>
<comment type="caution">
    <text evidence="1">The sequence shown here is derived from an EMBL/GenBank/DDBJ whole genome shotgun (WGS) entry which is preliminary data.</text>
</comment>
<reference evidence="1 2" key="1">
    <citation type="journal article" date="2021" name="BMC Genomics">
        <title>Datura genome reveals duplications of psychoactive alkaloid biosynthetic genes and high mutation rate following tissue culture.</title>
        <authorList>
            <person name="Rajewski A."/>
            <person name="Carter-House D."/>
            <person name="Stajich J."/>
            <person name="Litt A."/>
        </authorList>
    </citation>
    <scope>NUCLEOTIDE SEQUENCE [LARGE SCALE GENOMIC DNA]</scope>
    <source>
        <strain evidence="1">AR-01</strain>
    </source>
</reference>
<sequence length="64" mass="7180">VGGILKLKNGLCARNRSYWLWGAAVVRLLPRLESFCNRTENKLQDLQQRCLGIHSRSAAVNNGN</sequence>
<proteinExistence type="predicted"/>
<organism evidence="1 2">
    <name type="scientific">Datura stramonium</name>
    <name type="common">Jimsonweed</name>
    <name type="synonym">Common thornapple</name>
    <dbReference type="NCBI Taxonomy" id="4076"/>
    <lineage>
        <taxon>Eukaryota</taxon>
        <taxon>Viridiplantae</taxon>
        <taxon>Streptophyta</taxon>
        <taxon>Embryophyta</taxon>
        <taxon>Tracheophyta</taxon>
        <taxon>Spermatophyta</taxon>
        <taxon>Magnoliopsida</taxon>
        <taxon>eudicotyledons</taxon>
        <taxon>Gunneridae</taxon>
        <taxon>Pentapetalae</taxon>
        <taxon>asterids</taxon>
        <taxon>lamiids</taxon>
        <taxon>Solanales</taxon>
        <taxon>Solanaceae</taxon>
        <taxon>Solanoideae</taxon>
        <taxon>Datureae</taxon>
        <taxon>Datura</taxon>
    </lineage>
</organism>
<evidence type="ECO:0000313" key="1">
    <source>
        <dbReference type="EMBL" id="MCE0482086.1"/>
    </source>
</evidence>